<dbReference type="AlphaFoldDB" id="A0A089YWJ6"/>
<evidence type="ECO:0000313" key="3">
    <source>
        <dbReference type="Proteomes" id="UP000029499"/>
    </source>
</evidence>
<organism evidence="2 3">
    <name type="scientific">Pseudomonas rhizosphaerae</name>
    <dbReference type="NCBI Taxonomy" id="216142"/>
    <lineage>
        <taxon>Bacteria</taxon>
        <taxon>Pseudomonadati</taxon>
        <taxon>Pseudomonadota</taxon>
        <taxon>Gammaproteobacteria</taxon>
        <taxon>Pseudomonadales</taxon>
        <taxon>Pseudomonadaceae</taxon>
        <taxon>Pseudomonas</taxon>
    </lineage>
</organism>
<dbReference type="Proteomes" id="UP000029499">
    <property type="component" value="Chromosome"/>
</dbReference>
<gene>
    <name evidence="2" type="ORF">LT40_15855</name>
</gene>
<feature type="chain" id="PRO_5001852348" evidence="1">
    <location>
        <begin position="18"/>
        <end position="95"/>
    </location>
</feature>
<name>A0A089YWJ6_9PSED</name>
<evidence type="ECO:0000313" key="2">
    <source>
        <dbReference type="EMBL" id="AIS18772.1"/>
    </source>
</evidence>
<protein>
    <submittedName>
        <fullName evidence="2">Holliday junction resolvase</fullName>
    </submittedName>
</protein>
<dbReference type="OrthoDB" id="6899961at2"/>
<proteinExistence type="predicted"/>
<sequence length="95" mass="10218">MRYLPLILVIWASSAAAFDVSLQSSVITLYVTSKVTTAPFDRKLILSARDDAACFVASSGRCRGARLQAALASIRQKHPQIAASDLELAQAILVQ</sequence>
<reference evidence="2 3" key="1">
    <citation type="journal article" date="2015" name="J. Biotechnol.">
        <title>Complete genome sequence of Pseudomonas rhizosphaerae IH5T (=DSM 16299T), a phosphate-solubilizing rhizobacterium for bacterial biofertilizer.</title>
        <authorList>
            <person name="Kwak Y."/>
            <person name="Jung B.K."/>
            <person name="Shin J.H."/>
        </authorList>
    </citation>
    <scope>NUCLEOTIDE SEQUENCE [LARGE SCALE GENOMIC DNA]</scope>
    <source>
        <strain evidence="2">DSM 16299</strain>
    </source>
</reference>
<dbReference type="HOGENOM" id="CLU_153878_1_1_6"/>
<dbReference type="EMBL" id="CP009533">
    <property type="protein sequence ID" value="AIS18772.1"/>
    <property type="molecule type" value="Genomic_DNA"/>
</dbReference>
<dbReference type="NCBIfam" id="TIGR02448">
    <property type="entry name" value="conserverd hypothetical protein"/>
    <property type="match status" value="1"/>
</dbReference>
<keyword evidence="3" id="KW-1185">Reference proteome</keyword>
<feature type="signal peptide" evidence="1">
    <location>
        <begin position="1"/>
        <end position="17"/>
    </location>
</feature>
<dbReference type="Pfam" id="PF09498">
    <property type="entry name" value="DUF2388"/>
    <property type="match status" value="1"/>
</dbReference>
<dbReference type="RefSeq" id="WP_043191882.1">
    <property type="nucleotide sequence ID" value="NZ_CP009533.1"/>
</dbReference>
<keyword evidence="1" id="KW-0732">Signal</keyword>
<accession>A0A089YWJ6</accession>
<dbReference type="InterPro" id="IPR012661">
    <property type="entry name" value="CHP02448"/>
</dbReference>
<dbReference type="KEGG" id="prh:LT40_15855"/>
<dbReference type="STRING" id="216142.LT40_15855"/>
<evidence type="ECO:0000256" key="1">
    <source>
        <dbReference type="SAM" id="SignalP"/>
    </source>
</evidence>